<dbReference type="GeneID" id="81368292"/>
<comment type="caution">
    <text evidence="5">The sequence shown here is derived from an EMBL/GenBank/DDBJ whole genome shotgun (WGS) entry which is preliminary data.</text>
</comment>
<dbReference type="PROSITE" id="PS51025">
    <property type="entry name" value="PWI"/>
    <property type="match status" value="1"/>
</dbReference>
<reference evidence="5" key="1">
    <citation type="submission" date="2022-12" db="EMBL/GenBank/DDBJ databases">
        <authorList>
            <person name="Petersen C."/>
        </authorList>
    </citation>
    <scope>NUCLEOTIDE SEQUENCE</scope>
    <source>
        <strain evidence="5">IBT 29677</strain>
    </source>
</reference>
<reference evidence="5" key="2">
    <citation type="journal article" date="2023" name="IMA Fungus">
        <title>Comparative genomic study of the Penicillium genus elucidates a diverse pangenome and 15 lateral gene transfer events.</title>
        <authorList>
            <person name="Petersen C."/>
            <person name="Sorensen T."/>
            <person name="Nielsen M.R."/>
            <person name="Sondergaard T.E."/>
            <person name="Sorensen J.L."/>
            <person name="Fitzpatrick D.A."/>
            <person name="Frisvad J.C."/>
            <person name="Nielsen K.L."/>
        </authorList>
    </citation>
    <scope>NUCLEOTIDE SEQUENCE</scope>
    <source>
        <strain evidence="5">IBT 29677</strain>
    </source>
</reference>
<evidence type="ECO:0000313" key="5">
    <source>
        <dbReference type="EMBL" id="KAJ5396562.1"/>
    </source>
</evidence>
<dbReference type="GO" id="GO:0003723">
    <property type="term" value="F:RNA binding"/>
    <property type="evidence" value="ECO:0007669"/>
    <property type="project" value="TreeGrafter"/>
</dbReference>
<dbReference type="InterPro" id="IPR036483">
    <property type="entry name" value="PWI_dom_sf"/>
</dbReference>
<protein>
    <recommendedName>
        <fullName evidence="4">PWI domain-containing protein</fullName>
    </recommendedName>
</protein>
<dbReference type="Gene3D" id="1.20.1390.10">
    <property type="entry name" value="PWI domain"/>
    <property type="match status" value="1"/>
</dbReference>
<dbReference type="InterPro" id="IPR052225">
    <property type="entry name" value="Ser/Arg_repetitive_matrix"/>
</dbReference>
<keyword evidence="6" id="KW-1185">Reference proteome</keyword>
<proteinExistence type="predicted"/>
<dbReference type="GO" id="GO:0006397">
    <property type="term" value="P:mRNA processing"/>
    <property type="evidence" value="ECO:0007669"/>
    <property type="project" value="UniProtKB-KW"/>
</dbReference>
<dbReference type="PANTHER" id="PTHR23148:SF0">
    <property type="entry name" value="SERINE_ARGININE REPETITIVE MATRIX PROTEIN 1"/>
    <property type="match status" value="1"/>
</dbReference>
<feature type="region of interest" description="Disordered" evidence="3">
    <location>
        <begin position="245"/>
        <end position="271"/>
    </location>
</feature>
<dbReference type="Proteomes" id="UP001147747">
    <property type="component" value="Unassembled WGS sequence"/>
</dbReference>
<name>A0A9W9W124_9EURO</name>
<dbReference type="InterPro" id="IPR002483">
    <property type="entry name" value="PWI_dom"/>
</dbReference>
<evidence type="ECO:0000259" key="4">
    <source>
        <dbReference type="PROSITE" id="PS51025"/>
    </source>
</evidence>
<dbReference type="EMBL" id="JAPZBU010000006">
    <property type="protein sequence ID" value="KAJ5396562.1"/>
    <property type="molecule type" value="Genomic_DNA"/>
</dbReference>
<evidence type="ECO:0000256" key="1">
    <source>
        <dbReference type="ARBA" id="ARBA00022664"/>
    </source>
</evidence>
<keyword evidence="1" id="KW-0507">mRNA processing</keyword>
<evidence type="ECO:0000256" key="3">
    <source>
        <dbReference type="SAM" id="MobiDB-lite"/>
    </source>
</evidence>
<organism evidence="5 6">
    <name type="scientific">Penicillium cosmopolitanum</name>
    <dbReference type="NCBI Taxonomy" id="1131564"/>
    <lineage>
        <taxon>Eukaryota</taxon>
        <taxon>Fungi</taxon>
        <taxon>Dikarya</taxon>
        <taxon>Ascomycota</taxon>
        <taxon>Pezizomycotina</taxon>
        <taxon>Eurotiomycetes</taxon>
        <taxon>Eurotiomycetidae</taxon>
        <taxon>Eurotiales</taxon>
        <taxon>Aspergillaceae</taxon>
        <taxon>Penicillium</taxon>
    </lineage>
</organism>
<dbReference type="OrthoDB" id="163257at2759"/>
<dbReference type="GO" id="GO:0005681">
    <property type="term" value="C:spliceosomal complex"/>
    <property type="evidence" value="ECO:0007669"/>
    <property type="project" value="TreeGrafter"/>
</dbReference>
<dbReference type="RefSeq" id="XP_056488614.1">
    <property type="nucleotide sequence ID" value="XM_056629312.1"/>
</dbReference>
<dbReference type="SMART" id="SM00311">
    <property type="entry name" value="PWI"/>
    <property type="match status" value="1"/>
</dbReference>
<keyword evidence="2" id="KW-0175">Coiled coil</keyword>
<feature type="domain" description="PWI" evidence="4">
    <location>
        <begin position="12"/>
        <end position="111"/>
    </location>
</feature>
<evidence type="ECO:0000256" key="2">
    <source>
        <dbReference type="SAM" id="Coils"/>
    </source>
</evidence>
<dbReference type="GO" id="GO:0048024">
    <property type="term" value="P:regulation of mRNA splicing, via spliceosome"/>
    <property type="evidence" value="ECO:0007669"/>
    <property type="project" value="TreeGrafter"/>
</dbReference>
<dbReference type="Pfam" id="PF01480">
    <property type="entry name" value="PWI"/>
    <property type="match status" value="1"/>
</dbReference>
<gene>
    <name evidence="5" type="ORF">N7509_004675</name>
</gene>
<feature type="coiled-coil region" evidence="2">
    <location>
        <begin position="106"/>
        <end position="133"/>
    </location>
</feature>
<dbReference type="PANTHER" id="PTHR23148">
    <property type="entry name" value="SERINE/ARGININE REGULATED NUCLEAR MATRIX PROTEIN"/>
    <property type="match status" value="1"/>
</dbReference>
<dbReference type="SUPFAM" id="SSF101233">
    <property type="entry name" value="PWI domain"/>
    <property type="match status" value="1"/>
</dbReference>
<evidence type="ECO:0000313" key="6">
    <source>
        <dbReference type="Proteomes" id="UP001147747"/>
    </source>
</evidence>
<sequence>MAAPVDAKLLKKTKFPPEFSRKVDMKKVNIEVMKKWIASRISEILGNEDDVVIELCFNLLEGTRFPDIKSLQIQLTGFLDRDTAKFCQELWSLCLSGQENPQGVPKELLEAKKLELMQEKAEAEKAAEAAHAESVVIEAIEAEEVDEAAVVTLVDETHDLRPDTEAGNDTVNPHLAVISILMSHLAITEAVDQTTPPIRAPLLAPAHHPVDSAAAASADRNRRIAEIARRIGRGDEARTTVIETDPYPEMIPPAHQVPGETEADAALSPAA</sequence>
<dbReference type="AlphaFoldDB" id="A0A9W9W124"/>
<accession>A0A9W9W124</accession>